<dbReference type="RefSeq" id="WP_160862282.1">
    <property type="nucleotide sequence ID" value="NZ_WUMK01000012.1"/>
</dbReference>
<sequence length="329" mass="37424">MAPDSAEQALQILGGKRDRDDEPEARPSPLASSPPTFEHIITGADESFLWRLDDYPWERNVWNFHPEFEIHLIRKGGGVAFVGDYIGAFSANYLTVIGSDLPHDWVTMTAPGEIIEGRDIVVQFHPDRIREATRLLPEFAQLETFFARAQRGLVFHGETLARGVDLVERMGETRGMARLALFLQLLDLLGGSSEFEILSSPEYSPKLDAETLDVLQRALVFIYRNFATDIRLSDVADLAGMSESAFSRFFKKNTGNTFTDHVNKLRIWQACKLLAESEMPITDICFEVGYMNISNFNRTFLRQHRMTPSAYRRLAPHRRSLRDDVVAIR</sequence>
<evidence type="ECO:0000259" key="5">
    <source>
        <dbReference type="PROSITE" id="PS01124"/>
    </source>
</evidence>
<dbReference type="GO" id="GO:0043565">
    <property type="term" value="F:sequence-specific DNA binding"/>
    <property type="evidence" value="ECO:0007669"/>
    <property type="project" value="InterPro"/>
</dbReference>
<keyword evidence="3" id="KW-0804">Transcription</keyword>
<dbReference type="PROSITE" id="PS01124">
    <property type="entry name" value="HTH_ARAC_FAMILY_2"/>
    <property type="match status" value="1"/>
</dbReference>
<dbReference type="EMBL" id="WUMK01000012">
    <property type="protein sequence ID" value="MXN48789.1"/>
    <property type="molecule type" value="Genomic_DNA"/>
</dbReference>
<evidence type="ECO:0000313" key="7">
    <source>
        <dbReference type="Proteomes" id="UP000435802"/>
    </source>
</evidence>
<evidence type="ECO:0000256" key="2">
    <source>
        <dbReference type="ARBA" id="ARBA00023125"/>
    </source>
</evidence>
<keyword evidence="2" id="KW-0238">DNA-binding</keyword>
<dbReference type="AlphaFoldDB" id="A0A6N8SJ41"/>
<dbReference type="GO" id="GO:0003700">
    <property type="term" value="F:DNA-binding transcription factor activity"/>
    <property type="evidence" value="ECO:0007669"/>
    <property type="project" value="InterPro"/>
</dbReference>
<keyword evidence="1" id="KW-0805">Transcription regulation</keyword>
<keyword evidence="7" id="KW-1185">Reference proteome</keyword>
<feature type="region of interest" description="Disordered" evidence="4">
    <location>
        <begin position="1"/>
        <end position="37"/>
    </location>
</feature>
<dbReference type="SUPFAM" id="SSF46689">
    <property type="entry name" value="Homeodomain-like"/>
    <property type="match status" value="2"/>
</dbReference>
<dbReference type="PROSITE" id="PS00041">
    <property type="entry name" value="HTH_ARAC_FAMILY_1"/>
    <property type="match status" value="1"/>
</dbReference>
<evidence type="ECO:0000256" key="3">
    <source>
        <dbReference type="ARBA" id="ARBA00023163"/>
    </source>
</evidence>
<reference evidence="6 7" key="1">
    <citation type="submission" date="2019-12" db="EMBL/GenBank/DDBJ databases">
        <title>Shinella kummerowiae sp. nov., a symbiotic bacterium isolated from root nodules of the herbal legume Kummerowia stipulacea.</title>
        <authorList>
            <person name="Gao J."/>
        </authorList>
    </citation>
    <scope>NUCLEOTIDE SEQUENCE [LARGE SCALE GENOMIC DNA]</scope>
    <source>
        <strain evidence="6 7">CCBAU 25048</strain>
    </source>
</reference>
<dbReference type="SMART" id="SM00342">
    <property type="entry name" value="HTH_ARAC"/>
    <property type="match status" value="1"/>
</dbReference>
<proteinExistence type="predicted"/>
<comment type="caution">
    <text evidence="6">The sequence shown here is derived from an EMBL/GenBank/DDBJ whole genome shotgun (WGS) entry which is preliminary data.</text>
</comment>
<evidence type="ECO:0000313" key="6">
    <source>
        <dbReference type="EMBL" id="MXN48789.1"/>
    </source>
</evidence>
<dbReference type="Proteomes" id="UP000435802">
    <property type="component" value="Unassembled WGS sequence"/>
</dbReference>
<dbReference type="InterPro" id="IPR018060">
    <property type="entry name" value="HTH_AraC"/>
</dbReference>
<evidence type="ECO:0000256" key="1">
    <source>
        <dbReference type="ARBA" id="ARBA00023015"/>
    </source>
</evidence>
<accession>A0A6N8SJ41</accession>
<feature type="domain" description="HTH araC/xylS-type" evidence="5">
    <location>
        <begin position="216"/>
        <end position="314"/>
    </location>
</feature>
<dbReference type="OrthoDB" id="9816011at2"/>
<name>A0A6N8SJ41_9HYPH</name>
<gene>
    <name evidence="6" type="ORF">GR138_26680</name>
</gene>
<dbReference type="PANTHER" id="PTHR43280:SF27">
    <property type="entry name" value="TRANSCRIPTIONAL REGULATOR MTLR"/>
    <property type="match status" value="1"/>
</dbReference>
<dbReference type="InterPro" id="IPR009057">
    <property type="entry name" value="Homeodomain-like_sf"/>
</dbReference>
<evidence type="ECO:0000256" key="4">
    <source>
        <dbReference type="SAM" id="MobiDB-lite"/>
    </source>
</evidence>
<protein>
    <submittedName>
        <fullName evidence="6">Helix-turn-helix domain-containing protein</fullName>
    </submittedName>
</protein>
<dbReference type="PANTHER" id="PTHR43280">
    <property type="entry name" value="ARAC-FAMILY TRANSCRIPTIONAL REGULATOR"/>
    <property type="match status" value="1"/>
</dbReference>
<organism evidence="6 7">
    <name type="scientific">Shinella kummerowiae</name>
    <dbReference type="NCBI Taxonomy" id="417745"/>
    <lineage>
        <taxon>Bacteria</taxon>
        <taxon>Pseudomonadati</taxon>
        <taxon>Pseudomonadota</taxon>
        <taxon>Alphaproteobacteria</taxon>
        <taxon>Hyphomicrobiales</taxon>
        <taxon>Rhizobiaceae</taxon>
        <taxon>Shinella</taxon>
    </lineage>
</organism>
<dbReference type="Pfam" id="PF12833">
    <property type="entry name" value="HTH_18"/>
    <property type="match status" value="1"/>
</dbReference>
<dbReference type="CDD" id="cd06976">
    <property type="entry name" value="cupin_MtlR-like_N"/>
    <property type="match status" value="1"/>
</dbReference>
<dbReference type="Gene3D" id="1.10.10.60">
    <property type="entry name" value="Homeodomain-like"/>
    <property type="match status" value="2"/>
</dbReference>
<dbReference type="InterPro" id="IPR018062">
    <property type="entry name" value="HTH_AraC-typ_CS"/>
</dbReference>